<evidence type="ECO:0000313" key="9">
    <source>
        <dbReference type="Proteomes" id="UP000813385"/>
    </source>
</evidence>
<dbReference type="AlphaFoldDB" id="A0A8K0TMN1"/>
<accession>A0A8K0TMN1</accession>
<dbReference type="InterPro" id="IPR036188">
    <property type="entry name" value="FAD/NAD-bd_sf"/>
</dbReference>
<dbReference type="PRINTS" id="PR00420">
    <property type="entry name" value="RNGMNOXGNASE"/>
</dbReference>
<name>A0A8K0TMN1_9PEZI</name>
<dbReference type="EMBL" id="JAGPXD010000001">
    <property type="protein sequence ID" value="KAH7374605.1"/>
    <property type="molecule type" value="Genomic_DNA"/>
</dbReference>
<proteinExistence type="inferred from homology"/>
<dbReference type="SUPFAM" id="SSF51905">
    <property type="entry name" value="FAD/NAD(P)-binding domain"/>
    <property type="match status" value="1"/>
</dbReference>
<evidence type="ECO:0000256" key="2">
    <source>
        <dbReference type="ARBA" id="ARBA00022630"/>
    </source>
</evidence>
<protein>
    <submittedName>
        <fullName evidence="8">Salicylate hydroxylase</fullName>
    </submittedName>
</protein>
<feature type="region of interest" description="Disordered" evidence="6">
    <location>
        <begin position="389"/>
        <end position="416"/>
    </location>
</feature>
<comment type="caution">
    <text evidence="8">The sequence shown here is derived from an EMBL/GenBank/DDBJ whole genome shotgun (WGS) entry which is preliminary data.</text>
</comment>
<dbReference type="Gene3D" id="3.50.50.60">
    <property type="entry name" value="FAD/NAD(P)-binding domain"/>
    <property type="match status" value="1"/>
</dbReference>
<dbReference type="InterPro" id="IPR002938">
    <property type="entry name" value="FAD-bd"/>
</dbReference>
<feature type="domain" description="FAD-binding" evidence="7">
    <location>
        <begin position="9"/>
        <end position="379"/>
    </location>
</feature>
<reference evidence="8" key="1">
    <citation type="journal article" date="2021" name="Nat. Commun.">
        <title>Genetic determinants of endophytism in the Arabidopsis root mycobiome.</title>
        <authorList>
            <person name="Mesny F."/>
            <person name="Miyauchi S."/>
            <person name="Thiergart T."/>
            <person name="Pickel B."/>
            <person name="Atanasova L."/>
            <person name="Karlsson M."/>
            <person name="Huettel B."/>
            <person name="Barry K.W."/>
            <person name="Haridas S."/>
            <person name="Chen C."/>
            <person name="Bauer D."/>
            <person name="Andreopoulos W."/>
            <person name="Pangilinan J."/>
            <person name="LaButti K."/>
            <person name="Riley R."/>
            <person name="Lipzen A."/>
            <person name="Clum A."/>
            <person name="Drula E."/>
            <person name="Henrissat B."/>
            <person name="Kohler A."/>
            <person name="Grigoriev I.V."/>
            <person name="Martin F.M."/>
            <person name="Hacquard S."/>
        </authorList>
    </citation>
    <scope>NUCLEOTIDE SEQUENCE</scope>
    <source>
        <strain evidence="8">MPI-CAGE-AT-0016</strain>
    </source>
</reference>
<dbReference type="GO" id="GO:0004497">
    <property type="term" value="F:monooxygenase activity"/>
    <property type="evidence" value="ECO:0007669"/>
    <property type="project" value="UniProtKB-KW"/>
</dbReference>
<keyword evidence="2" id="KW-0285">Flavoprotein</keyword>
<organism evidence="8 9">
    <name type="scientific">Plectosphaerella cucumerina</name>
    <dbReference type="NCBI Taxonomy" id="40658"/>
    <lineage>
        <taxon>Eukaryota</taxon>
        <taxon>Fungi</taxon>
        <taxon>Dikarya</taxon>
        <taxon>Ascomycota</taxon>
        <taxon>Pezizomycotina</taxon>
        <taxon>Sordariomycetes</taxon>
        <taxon>Hypocreomycetidae</taxon>
        <taxon>Glomerellales</taxon>
        <taxon>Plectosphaerellaceae</taxon>
        <taxon>Plectosphaerella</taxon>
    </lineage>
</organism>
<dbReference type="Pfam" id="PF01494">
    <property type="entry name" value="FAD_binding_3"/>
    <property type="match status" value="1"/>
</dbReference>
<dbReference type="OrthoDB" id="1878542at2759"/>
<dbReference type="SUPFAM" id="SSF54373">
    <property type="entry name" value="FAD-linked reductases, C-terminal domain"/>
    <property type="match status" value="1"/>
</dbReference>
<feature type="compositionally biased region" description="Basic and acidic residues" evidence="6">
    <location>
        <begin position="389"/>
        <end position="407"/>
    </location>
</feature>
<evidence type="ECO:0000256" key="4">
    <source>
        <dbReference type="ARBA" id="ARBA00023002"/>
    </source>
</evidence>
<evidence type="ECO:0000313" key="8">
    <source>
        <dbReference type="EMBL" id="KAH7374605.1"/>
    </source>
</evidence>
<gene>
    <name evidence="8" type="ORF">B0T11DRAFT_344299</name>
</gene>
<evidence type="ECO:0000256" key="5">
    <source>
        <dbReference type="ARBA" id="ARBA00023033"/>
    </source>
</evidence>
<dbReference type="PANTHER" id="PTHR13789:SF147">
    <property type="entry name" value="PUTATIVE (AFU_ORTHOLOGUE AFUA_2G01950)-RELATED"/>
    <property type="match status" value="1"/>
</dbReference>
<evidence type="ECO:0000256" key="1">
    <source>
        <dbReference type="ARBA" id="ARBA00007992"/>
    </source>
</evidence>
<keyword evidence="5" id="KW-0503">Monooxygenase</keyword>
<dbReference type="PANTHER" id="PTHR13789">
    <property type="entry name" value="MONOOXYGENASE"/>
    <property type="match status" value="1"/>
</dbReference>
<keyword evidence="4" id="KW-0560">Oxidoreductase</keyword>
<sequence>MANYQDLRISIIGAGMGGLAAALAFAKKGFKNVDVYENAPALGFVGAGIQIAPNLIRVLDRLGIWQDSAMAKEATNVGEVLVYDGPSNRELARVPMTDIGHKYRYAHHAGHRASLAGGIFDAAKAEPNVKFHFGQTLEDITSFGPGHVQFTIRDEAGAKRTVETDVLIGADGIKSAVRDSMLKGLGFSAEVEETGTSAYRILIERDRMVSDPELRELIESNTVRRWIGAHRHIIAYPIHNHSIYNIATAQPDVNFAGPANSSWTTKGDKQAMKAVFGNFGPIVQKLLDLAPEGDVVEWRLRSHKPLKTWTRGAVALLGDACHPTLPHLSQGAAMAIEDAACLAEVLSLIPGGKVSSGDIAKALKVYEGLRKERTTTLVDLAAASAKALHAGEGEAKEQRDRQFEAARTKGAPLPDKWASPEVQQMIYGYDCIEDARTRFRGLFDGPQSRL</sequence>
<keyword evidence="3" id="KW-0274">FAD</keyword>
<dbReference type="InterPro" id="IPR050493">
    <property type="entry name" value="FAD-dep_Monooxygenase_BioMet"/>
</dbReference>
<evidence type="ECO:0000256" key="6">
    <source>
        <dbReference type="SAM" id="MobiDB-lite"/>
    </source>
</evidence>
<comment type="similarity">
    <text evidence="1">Belongs to the paxM FAD-dependent monooxygenase family.</text>
</comment>
<dbReference type="Proteomes" id="UP000813385">
    <property type="component" value="Unassembled WGS sequence"/>
</dbReference>
<evidence type="ECO:0000256" key="3">
    <source>
        <dbReference type="ARBA" id="ARBA00022827"/>
    </source>
</evidence>
<keyword evidence="9" id="KW-1185">Reference proteome</keyword>
<dbReference type="FunFam" id="3.50.50.60:FF:000115">
    <property type="entry name" value="Salicylate hydroxylase, putative"/>
    <property type="match status" value="1"/>
</dbReference>
<dbReference type="GO" id="GO:0071949">
    <property type="term" value="F:FAD binding"/>
    <property type="evidence" value="ECO:0007669"/>
    <property type="project" value="InterPro"/>
</dbReference>
<evidence type="ECO:0000259" key="7">
    <source>
        <dbReference type="Pfam" id="PF01494"/>
    </source>
</evidence>